<accession>A0ABW3S0C8</accession>
<dbReference type="EMBL" id="JBHTLM010000010">
    <property type="protein sequence ID" value="MFD1177596.1"/>
    <property type="molecule type" value="Genomic_DNA"/>
</dbReference>
<name>A0ABW3S0C8_9BACL</name>
<feature type="domain" description="LysM" evidence="3">
    <location>
        <begin position="27"/>
        <end position="70"/>
    </location>
</feature>
<comment type="caution">
    <text evidence="4">The sequence shown here is derived from an EMBL/GenBank/DDBJ whole genome shotgun (WGS) entry which is preliminary data.</text>
</comment>
<dbReference type="PROSITE" id="PS51782">
    <property type="entry name" value="LYSM"/>
    <property type="match status" value="2"/>
</dbReference>
<organism evidence="4 5">
    <name type="scientific">Paenibacillus puldeungensis</name>
    <dbReference type="NCBI Taxonomy" id="696536"/>
    <lineage>
        <taxon>Bacteria</taxon>
        <taxon>Bacillati</taxon>
        <taxon>Bacillota</taxon>
        <taxon>Bacilli</taxon>
        <taxon>Bacillales</taxon>
        <taxon>Paenibacillaceae</taxon>
        <taxon>Paenibacillus</taxon>
    </lineage>
</organism>
<proteinExistence type="predicted"/>
<dbReference type="Pfam" id="PF01551">
    <property type="entry name" value="Peptidase_M23"/>
    <property type="match status" value="1"/>
</dbReference>
<sequence length="289" mass="31484">MIKRKWTLGLAVAITGTLLFGSASHAASYTVKSGDSLWKIATAYQFTTTQLKTMNQLSSDAIYPGQILQVPGPTTYTVQNEETLWLISQKLNCSLDALIQANPQLSNPNNIWTGLQILLPAGVQSTPDAAVTQPSRYVDALFPLAKGTYSPLVNNFGEGRDWAASGSAQRSHEGVDIFAEEWTKIYSAADGQVINYGWSELGGWRLTVRTDDSTTFYYAHLAGYASGIGTGSKVTKGQLIGYVGSTGYGPVGTSGKFVPHLHFGIYQTSPAPWKAIDPYPYLRWWEANR</sequence>
<dbReference type="PANTHER" id="PTHR21666">
    <property type="entry name" value="PEPTIDASE-RELATED"/>
    <property type="match status" value="1"/>
</dbReference>
<feature type="signal peptide" evidence="2">
    <location>
        <begin position="1"/>
        <end position="26"/>
    </location>
</feature>
<reference evidence="5" key="1">
    <citation type="journal article" date="2019" name="Int. J. Syst. Evol. Microbiol.">
        <title>The Global Catalogue of Microorganisms (GCM) 10K type strain sequencing project: providing services to taxonomists for standard genome sequencing and annotation.</title>
        <authorList>
            <consortium name="The Broad Institute Genomics Platform"/>
            <consortium name="The Broad Institute Genome Sequencing Center for Infectious Disease"/>
            <person name="Wu L."/>
            <person name="Ma J."/>
        </authorList>
    </citation>
    <scope>NUCLEOTIDE SEQUENCE [LARGE SCALE GENOMIC DNA]</scope>
    <source>
        <strain evidence="5">CCUG 59189</strain>
    </source>
</reference>
<dbReference type="InterPro" id="IPR036779">
    <property type="entry name" value="LysM_dom_sf"/>
</dbReference>
<dbReference type="Gene3D" id="2.70.70.10">
    <property type="entry name" value="Glucose Permease (Domain IIA)"/>
    <property type="match status" value="1"/>
</dbReference>
<evidence type="ECO:0000259" key="3">
    <source>
        <dbReference type="PROSITE" id="PS51782"/>
    </source>
</evidence>
<dbReference type="RefSeq" id="WP_379320041.1">
    <property type="nucleotide sequence ID" value="NZ_JBHTLM010000010.1"/>
</dbReference>
<dbReference type="SMART" id="SM00257">
    <property type="entry name" value="LysM"/>
    <property type="match status" value="2"/>
</dbReference>
<protein>
    <submittedName>
        <fullName evidence="4">LysM peptidoglycan-binding domain-containing protein</fullName>
    </submittedName>
</protein>
<dbReference type="SUPFAM" id="SSF51261">
    <property type="entry name" value="Duplicated hybrid motif"/>
    <property type="match status" value="1"/>
</dbReference>
<dbReference type="Gene3D" id="3.10.350.10">
    <property type="entry name" value="LysM domain"/>
    <property type="match status" value="2"/>
</dbReference>
<evidence type="ECO:0000256" key="1">
    <source>
        <dbReference type="ARBA" id="ARBA00022729"/>
    </source>
</evidence>
<dbReference type="CDD" id="cd12797">
    <property type="entry name" value="M23_peptidase"/>
    <property type="match status" value="1"/>
</dbReference>
<dbReference type="Proteomes" id="UP001597262">
    <property type="component" value="Unassembled WGS sequence"/>
</dbReference>
<dbReference type="PANTHER" id="PTHR21666:SF289">
    <property type="entry name" value="L-ALA--D-GLU ENDOPEPTIDASE"/>
    <property type="match status" value="1"/>
</dbReference>
<dbReference type="InterPro" id="IPR016047">
    <property type="entry name" value="M23ase_b-sheet_dom"/>
</dbReference>
<feature type="chain" id="PRO_5046872847" evidence="2">
    <location>
        <begin position="27"/>
        <end position="289"/>
    </location>
</feature>
<evidence type="ECO:0000256" key="2">
    <source>
        <dbReference type="SAM" id="SignalP"/>
    </source>
</evidence>
<dbReference type="InterPro" id="IPR011055">
    <property type="entry name" value="Dup_hybrid_motif"/>
</dbReference>
<evidence type="ECO:0000313" key="4">
    <source>
        <dbReference type="EMBL" id="MFD1177596.1"/>
    </source>
</evidence>
<evidence type="ECO:0000313" key="5">
    <source>
        <dbReference type="Proteomes" id="UP001597262"/>
    </source>
</evidence>
<dbReference type="Pfam" id="PF01476">
    <property type="entry name" value="LysM"/>
    <property type="match status" value="2"/>
</dbReference>
<keyword evidence="1 2" id="KW-0732">Signal</keyword>
<keyword evidence="5" id="KW-1185">Reference proteome</keyword>
<dbReference type="CDD" id="cd00118">
    <property type="entry name" value="LysM"/>
    <property type="match status" value="2"/>
</dbReference>
<dbReference type="InterPro" id="IPR050570">
    <property type="entry name" value="Cell_wall_metabolism_enzyme"/>
</dbReference>
<gene>
    <name evidence="4" type="ORF">ACFQ3W_14980</name>
</gene>
<feature type="domain" description="LysM" evidence="3">
    <location>
        <begin position="74"/>
        <end position="119"/>
    </location>
</feature>
<dbReference type="InterPro" id="IPR018392">
    <property type="entry name" value="LysM"/>
</dbReference>